<dbReference type="EMBL" id="BQNB010010154">
    <property type="protein sequence ID" value="GJS73429.1"/>
    <property type="molecule type" value="Genomic_DNA"/>
</dbReference>
<proteinExistence type="predicted"/>
<comment type="caution">
    <text evidence="1">The sequence shown here is derived from an EMBL/GenBank/DDBJ whole genome shotgun (WGS) entry which is preliminary data.</text>
</comment>
<evidence type="ECO:0000313" key="2">
    <source>
        <dbReference type="Proteomes" id="UP001151760"/>
    </source>
</evidence>
<dbReference type="Proteomes" id="UP001151760">
    <property type="component" value="Unassembled WGS sequence"/>
</dbReference>
<sequence>MSASKTSPFDIDWIALTRECSHVSAQKANTLIGEMFFTKNNAKEAQPSKDTGYQLGNPCAHNLIQGLRRGIQFEDPMIARIKRLRSFGAYET</sequence>
<organism evidence="1 2">
    <name type="scientific">Tanacetum coccineum</name>
    <dbReference type="NCBI Taxonomy" id="301880"/>
    <lineage>
        <taxon>Eukaryota</taxon>
        <taxon>Viridiplantae</taxon>
        <taxon>Streptophyta</taxon>
        <taxon>Embryophyta</taxon>
        <taxon>Tracheophyta</taxon>
        <taxon>Spermatophyta</taxon>
        <taxon>Magnoliopsida</taxon>
        <taxon>eudicotyledons</taxon>
        <taxon>Gunneridae</taxon>
        <taxon>Pentapetalae</taxon>
        <taxon>asterids</taxon>
        <taxon>campanulids</taxon>
        <taxon>Asterales</taxon>
        <taxon>Asteraceae</taxon>
        <taxon>Asteroideae</taxon>
        <taxon>Anthemideae</taxon>
        <taxon>Anthemidinae</taxon>
        <taxon>Tanacetum</taxon>
    </lineage>
</organism>
<name>A0ABQ4Y6Y6_9ASTR</name>
<keyword evidence="2" id="KW-1185">Reference proteome</keyword>
<accession>A0ABQ4Y6Y6</accession>
<protein>
    <submittedName>
        <fullName evidence="1">Uncharacterized protein</fullName>
    </submittedName>
</protein>
<reference evidence="1" key="1">
    <citation type="journal article" date="2022" name="Int. J. Mol. Sci.">
        <title>Draft Genome of Tanacetum Coccineum: Genomic Comparison of Closely Related Tanacetum-Family Plants.</title>
        <authorList>
            <person name="Yamashiro T."/>
            <person name="Shiraishi A."/>
            <person name="Nakayama K."/>
            <person name="Satake H."/>
        </authorList>
    </citation>
    <scope>NUCLEOTIDE SEQUENCE</scope>
</reference>
<gene>
    <name evidence="1" type="ORF">Tco_0706270</name>
</gene>
<reference evidence="1" key="2">
    <citation type="submission" date="2022-01" db="EMBL/GenBank/DDBJ databases">
        <authorList>
            <person name="Yamashiro T."/>
            <person name="Shiraishi A."/>
            <person name="Satake H."/>
            <person name="Nakayama K."/>
        </authorList>
    </citation>
    <scope>NUCLEOTIDE SEQUENCE</scope>
</reference>
<evidence type="ECO:0000313" key="1">
    <source>
        <dbReference type="EMBL" id="GJS73429.1"/>
    </source>
</evidence>